<feature type="compositionally biased region" description="Low complexity" evidence="1">
    <location>
        <begin position="1"/>
        <end position="21"/>
    </location>
</feature>
<reference evidence="2" key="1">
    <citation type="submission" date="2023-05" db="EMBL/GenBank/DDBJ databases">
        <authorList>
            <person name="Stuckert A."/>
        </authorList>
    </citation>
    <scope>NUCLEOTIDE SEQUENCE</scope>
</reference>
<organism evidence="2 3">
    <name type="scientific">Staurois parvus</name>
    <dbReference type="NCBI Taxonomy" id="386267"/>
    <lineage>
        <taxon>Eukaryota</taxon>
        <taxon>Metazoa</taxon>
        <taxon>Chordata</taxon>
        <taxon>Craniata</taxon>
        <taxon>Vertebrata</taxon>
        <taxon>Euteleostomi</taxon>
        <taxon>Amphibia</taxon>
        <taxon>Batrachia</taxon>
        <taxon>Anura</taxon>
        <taxon>Neobatrachia</taxon>
        <taxon>Ranoidea</taxon>
        <taxon>Ranidae</taxon>
        <taxon>Staurois</taxon>
    </lineage>
</organism>
<dbReference type="EMBL" id="CATNWA010016613">
    <property type="protein sequence ID" value="CAI9594024.1"/>
    <property type="molecule type" value="Genomic_DNA"/>
</dbReference>
<evidence type="ECO:0000313" key="2">
    <source>
        <dbReference type="EMBL" id="CAI9594024.1"/>
    </source>
</evidence>
<gene>
    <name evidence="2" type="ORF">SPARVUS_LOCUS11658476</name>
</gene>
<sequence length="56" mass="5924">MVGVTSQVQQVAGSVVQGEQAENGRGHRPGSAGSKQRSTEGQAERWSGSQARDQDR</sequence>
<proteinExistence type="predicted"/>
<comment type="caution">
    <text evidence="2">The sequence shown here is derived from an EMBL/GenBank/DDBJ whole genome shotgun (WGS) entry which is preliminary data.</text>
</comment>
<keyword evidence="3" id="KW-1185">Reference proteome</keyword>
<evidence type="ECO:0000313" key="3">
    <source>
        <dbReference type="Proteomes" id="UP001162483"/>
    </source>
</evidence>
<name>A0ABN9FAH0_9NEOB</name>
<protein>
    <submittedName>
        <fullName evidence="2">Uncharacterized protein</fullName>
    </submittedName>
</protein>
<feature type="compositionally biased region" description="Polar residues" evidence="1">
    <location>
        <begin position="33"/>
        <end position="56"/>
    </location>
</feature>
<feature type="region of interest" description="Disordered" evidence="1">
    <location>
        <begin position="1"/>
        <end position="56"/>
    </location>
</feature>
<evidence type="ECO:0000256" key="1">
    <source>
        <dbReference type="SAM" id="MobiDB-lite"/>
    </source>
</evidence>
<dbReference type="Proteomes" id="UP001162483">
    <property type="component" value="Unassembled WGS sequence"/>
</dbReference>
<accession>A0ABN9FAH0</accession>